<evidence type="ECO:0000313" key="3">
    <source>
        <dbReference type="EMBL" id="TNV81915.1"/>
    </source>
</evidence>
<proteinExistence type="predicted"/>
<feature type="transmembrane region" description="Helical" evidence="2">
    <location>
        <begin position="134"/>
        <end position="152"/>
    </location>
</feature>
<comment type="caution">
    <text evidence="3">The sequence shown here is derived from an EMBL/GenBank/DDBJ whole genome shotgun (WGS) entry which is preliminary data.</text>
</comment>
<feature type="transmembrane region" description="Helical" evidence="2">
    <location>
        <begin position="35"/>
        <end position="52"/>
    </location>
</feature>
<dbReference type="AlphaFoldDB" id="A0A8J8NX21"/>
<feature type="transmembrane region" description="Helical" evidence="2">
    <location>
        <begin position="73"/>
        <end position="96"/>
    </location>
</feature>
<feature type="compositionally biased region" description="Acidic residues" evidence="1">
    <location>
        <begin position="258"/>
        <end position="272"/>
    </location>
</feature>
<gene>
    <name evidence="3" type="ORF">FGO68_gene15292</name>
</gene>
<evidence type="ECO:0000256" key="2">
    <source>
        <dbReference type="SAM" id="Phobius"/>
    </source>
</evidence>
<dbReference type="EMBL" id="RRYP01005573">
    <property type="protein sequence ID" value="TNV81915.1"/>
    <property type="molecule type" value="Genomic_DNA"/>
</dbReference>
<accession>A0A8J8NX21</accession>
<dbReference type="OrthoDB" id="10620203at2759"/>
<feature type="transmembrane region" description="Helical" evidence="2">
    <location>
        <begin position="108"/>
        <end position="129"/>
    </location>
</feature>
<keyword evidence="2" id="KW-0812">Transmembrane</keyword>
<organism evidence="3 4">
    <name type="scientific">Halteria grandinella</name>
    <dbReference type="NCBI Taxonomy" id="5974"/>
    <lineage>
        <taxon>Eukaryota</taxon>
        <taxon>Sar</taxon>
        <taxon>Alveolata</taxon>
        <taxon>Ciliophora</taxon>
        <taxon>Intramacronucleata</taxon>
        <taxon>Spirotrichea</taxon>
        <taxon>Stichotrichia</taxon>
        <taxon>Sporadotrichida</taxon>
        <taxon>Halteriidae</taxon>
        <taxon>Halteria</taxon>
    </lineage>
</organism>
<keyword evidence="4" id="KW-1185">Reference proteome</keyword>
<sequence length="386" mass="45265">MLKVKWCFALQCLFQTAAIMSFTLSEEEWFNRYPVNFAAFFFLKIYIHYFGYRRVKYLDDGRDYVSFKEFLAIHVTFSVLNCWITYFVIFNFFQFVKIWNGIERFNEYLEYAGIVAMVVIMFETTVYLAYYKDVIFAMVALLNYIGMYIHNYDEEKLGSSLPQVLHAQIILISLTGLFIIVTILHDFDKAFYQQYRRFFGKFQQEIIDSQDAPNAKPSPAKKNGPAEAPQRSQSFAVWLQFQDIQRQKKNKLKQSTNYDDDIMSEEEEDENEARDPKLVSSQVNDMNFDMVPDYDEVESRLSSQKRGYRSGRQSEEISKRALQKSGILSMGGNGSQSVINNLFSDMEKKKNRAHAQTIKKDANKKSLLKVRFNQNKVVPMQQQTDI</sequence>
<evidence type="ECO:0000313" key="4">
    <source>
        <dbReference type="Proteomes" id="UP000785679"/>
    </source>
</evidence>
<feature type="region of interest" description="Disordered" evidence="1">
    <location>
        <begin position="249"/>
        <end position="282"/>
    </location>
</feature>
<reference evidence="3" key="1">
    <citation type="submission" date="2019-06" db="EMBL/GenBank/DDBJ databases">
        <authorList>
            <person name="Zheng W."/>
        </authorList>
    </citation>
    <scope>NUCLEOTIDE SEQUENCE</scope>
    <source>
        <strain evidence="3">QDHG01</strain>
    </source>
</reference>
<feature type="transmembrane region" description="Helical" evidence="2">
    <location>
        <begin position="164"/>
        <end position="187"/>
    </location>
</feature>
<feature type="region of interest" description="Disordered" evidence="1">
    <location>
        <begin position="299"/>
        <end position="318"/>
    </location>
</feature>
<dbReference type="Proteomes" id="UP000785679">
    <property type="component" value="Unassembled WGS sequence"/>
</dbReference>
<protein>
    <submittedName>
        <fullName evidence="3">Uncharacterized protein</fullName>
    </submittedName>
</protein>
<name>A0A8J8NX21_HALGN</name>
<keyword evidence="2" id="KW-1133">Transmembrane helix</keyword>
<keyword evidence="2" id="KW-0472">Membrane</keyword>
<evidence type="ECO:0000256" key="1">
    <source>
        <dbReference type="SAM" id="MobiDB-lite"/>
    </source>
</evidence>